<evidence type="ECO:0000256" key="2">
    <source>
        <dbReference type="SAM" id="Phobius"/>
    </source>
</evidence>
<organism evidence="4 5">
    <name type="scientific">Nocardia amamiensis</name>
    <dbReference type="NCBI Taxonomy" id="404578"/>
    <lineage>
        <taxon>Bacteria</taxon>
        <taxon>Bacillati</taxon>
        <taxon>Actinomycetota</taxon>
        <taxon>Actinomycetes</taxon>
        <taxon>Mycobacteriales</taxon>
        <taxon>Nocardiaceae</taxon>
        <taxon>Nocardia</taxon>
    </lineage>
</organism>
<dbReference type="PANTHER" id="PTHR14969:SF13">
    <property type="entry name" value="AT30094P"/>
    <property type="match status" value="1"/>
</dbReference>
<feature type="transmembrane region" description="Helical" evidence="2">
    <location>
        <begin position="130"/>
        <end position="152"/>
    </location>
</feature>
<comment type="caution">
    <text evidence="4">The sequence shown here is derived from an EMBL/GenBank/DDBJ whole genome shotgun (WGS) entry which is preliminary data.</text>
</comment>
<evidence type="ECO:0000313" key="5">
    <source>
        <dbReference type="Proteomes" id="UP000702209"/>
    </source>
</evidence>
<dbReference type="EMBL" id="JADLQX010000001">
    <property type="protein sequence ID" value="MBF6296325.1"/>
    <property type="molecule type" value="Genomic_DNA"/>
</dbReference>
<evidence type="ECO:0000313" key="4">
    <source>
        <dbReference type="EMBL" id="MBF6296325.1"/>
    </source>
</evidence>
<keyword evidence="2" id="KW-0812">Transmembrane</keyword>
<feature type="transmembrane region" description="Helical" evidence="2">
    <location>
        <begin position="56"/>
        <end position="82"/>
    </location>
</feature>
<dbReference type="InterPro" id="IPR036938">
    <property type="entry name" value="PAP2/HPO_sf"/>
</dbReference>
<protein>
    <submittedName>
        <fullName evidence="4">Phosphatase PAP2 family protein</fullName>
    </submittedName>
</protein>
<proteinExistence type="predicted"/>
<dbReference type="SMART" id="SM00014">
    <property type="entry name" value="acidPPc"/>
    <property type="match status" value="1"/>
</dbReference>
<feature type="region of interest" description="Disordered" evidence="1">
    <location>
        <begin position="227"/>
        <end position="256"/>
    </location>
</feature>
<dbReference type="Pfam" id="PF01569">
    <property type="entry name" value="PAP2"/>
    <property type="match status" value="1"/>
</dbReference>
<dbReference type="PANTHER" id="PTHR14969">
    <property type="entry name" value="SPHINGOSINE-1-PHOSPHATE PHOSPHOHYDROLASE"/>
    <property type="match status" value="1"/>
</dbReference>
<sequence>MTSRRISIAIGVLTALLMVCTAAFTMVALGDDGHGGIDRTITEWAIAHRNGVLTPIAVTVSLLSGTVAMTVLATLACLALSWRRRWSSAALVAGASLGAGLLVRGGKILVGRDRPPIEDHLISVENLSYPSGHSVGSFVVISVVTVVALPSVRAATVRALAATAAAVFIVAVGLSRIYLGVHWTTDILGGWCISTLWVILCLTIYRYSEPVQKNFVARGNRAGFADMGGESGEEMRSPTGIESRSIRSRQSSGHKV</sequence>
<feature type="transmembrane region" description="Helical" evidence="2">
    <location>
        <begin position="89"/>
        <end position="110"/>
    </location>
</feature>
<gene>
    <name evidence="4" type="ORF">IU459_02065</name>
</gene>
<evidence type="ECO:0000256" key="1">
    <source>
        <dbReference type="SAM" id="MobiDB-lite"/>
    </source>
</evidence>
<accession>A0ABS0CI96</accession>
<feature type="transmembrane region" description="Helical" evidence="2">
    <location>
        <begin position="187"/>
        <end position="205"/>
    </location>
</feature>
<name>A0ABS0CI96_9NOCA</name>
<dbReference type="Gene3D" id="1.20.144.10">
    <property type="entry name" value="Phosphatidic acid phosphatase type 2/haloperoxidase"/>
    <property type="match status" value="1"/>
</dbReference>
<dbReference type="Proteomes" id="UP000702209">
    <property type="component" value="Unassembled WGS sequence"/>
</dbReference>
<dbReference type="InterPro" id="IPR000326">
    <property type="entry name" value="PAP2/HPO"/>
</dbReference>
<keyword evidence="2" id="KW-1133">Transmembrane helix</keyword>
<feature type="transmembrane region" description="Helical" evidence="2">
    <location>
        <begin position="159"/>
        <end position="181"/>
    </location>
</feature>
<dbReference type="RefSeq" id="WP_195127683.1">
    <property type="nucleotide sequence ID" value="NZ_JADLQX010000001.1"/>
</dbReference>
<keyword evidence="2" id="KW-0472">Membrane</keyword>
<keyword evidence="5" id="KW-1185">Reference proteome</keyword>
<dbReference type="SUPFAM" id="SSF48317">
    <property type="entry name" value="Acid phosphatase/Vanadium-dependent haloperoxidase"/>
    <property type="match status" value="1"/>
</dbReference>
<dbReference type="CDD" id="cd03392">
    <property type="entry name" value="PAP2_like_2"/>
    <property type="match status" value="1"/>
</dbReference>
<reference evidence="4 5" key="1">
    <citation type="submission" date="2020-10" db="EMBL/GenBank/DDBJ databases">
        <title>Identification of Nocardia species via Next-generation sequencing and recognition of intraspecies genetic diversity.</title>
        <authorList>
            <person name="Li P."/>
            <person name="Li P."/>
            <person name="Lu B."/>
        </authorList>
    </citation>
    <scope>NUCLEOTIDE SEQUENCE [LARGE SCALE GENOMIC DNA]</scope>
    <source>
        <strain evidence="4 5">BJ06-0157</strain>
    </source>
</reference>
<evidence type="ECO:0000259" key="3">
    <source>
        <dbReference type="SMART" id="SM00014"/>
    </source>
</evidence>
<feature type="domain" description="Phosphatidic acid phosphatase type 2/haloperoxidase" evidence="3">
    <location>
        <begin position="88"/>
        <end position="202"/>
    </location>
</feature>